<keyword evidence="2" id="KW-0808">Transferase</keyword>
<evidence type="ECO:0000313" key="5">
    <source>
        <dbReference type="EMBL" id="MBC3906396.1"/>
    </source>
</evidence>
<dbReference type="GO" id="GO:0032259">
    <property type="term" value="P:methylation"/>
    <property type="evidence" value="ECO:0007669"/>
    <property type="project" value="UniProtKB-KW"/>
</dbReference>
<dbReference type="EMBL" id="JACOFX010000001">
    <property type="protein sequence ID" value="MBC3906396.1"/>
    <property type="molecule type" value="Genomic_DNA"/>
</dbReference>
<organism evidence="5 6">
    <name type="scientific">Undibacterium umbellatum</name>
    <dbReference type="NCBI Taxonomy" id="2762300"/>
    <lineage>
        <taxon>Bacteria</taxon>
        <taxon>Pseudomonadati</taxon>
        <taxon>Pseudomonadota</taxon>
        <taxon>Betaproteobacteria</taxon>
        <taxon>Burkholderiales</taxon>
        <taxon>Oxalobacteraceae</taxon>
        <taxon>Undibacterium</taxon>
    </lineage>
</organism>
<evidence type="ECO:0000256" key="4">
    <source>
        <dbReference type="SAM" id="Phobius"/>
    </source>
</evidence>
<keyword evidence="6" id="KW-1185">Reference proteome</keyword>
<evidence type="ECO:0000256" key="2">
    <source>
        <dbReference type="ARBA" id="ARBA00022679"/>
    </source>
</evidence>
<comment type="caution">
    <text evidence="5">The sequence shown here is derived from an EMBL/GenBank/DDBJ whole genome shotgun (WGS) entry which is preliminary data.</text>
</comment>
<keyword evidence="1 5" id="KW-0489">Methyltransferase</keyword>
<feature type="transmembrane region" description="Helical" evidence="4">
    <location>
        <begin position="47"/>
        <end position="65"/>
    </location>
</feature>
<dbReference type="PANTHER" id="PTHR13610:SF9">
    <property type="entry name" value="FI06469P"/>
    <property type="match status" value="1"/>
</dbReference>
<dbReference type="GO" id="GO:0008168">
    <property type="term" value="F:methyltransferase activity"/>
    <property type="evidence" value="ECO:0007669"/>
    <property type="project" value="UniProtKB-KW"/>
</dbReference>
<keyword evidence="4" id="KW-0812">Transmembrane</keyword>
<keyword evidence="3" id="KW-0949">S-adenosyl-L-methionine</keyword>
<dbReference type="Proteomes" id="UP000646911">
    <property type="component" value="Unassembled WGS sequence"/>
</dbReference>
<feature type="transmembrane region" description="Helical" evidence="4">
    <location>
        <begin position="77"/>
        <end position="95"/>
    </location>
</feature>
<reference evidence="5 6" key="1">
    <citation type="submission" date="2020-08" db="EMBL/GenBank/DDBJ databases">
        <title>Novel species isolated from subtropical streams in China.</title>
        <authorList>
            <person name="Lu H."/>
        </authorList>
    </citation>
    <scope>NUCLEOTIDE SEQUENCE [LARGE SCALE GENOMIC DNA]</scope>
    <source>
        <strain evidence="5 6">NL8W</strain>
    </source>
</reference>
<feature type="transmembrane region" description="Helical" evidence="4">
    <location>
        <begin position="20"/>
        <end position="41"/>
    </location>
</feature>
<evidence type="ECO:0000256" key="3">
    <source>
        <dbReference type="ARBA" id="ARBA00022691"/>
    </source>
</evidence>
<feature type="transmembrane region" description="Helical" evidence="4">
    <location>
        <begin position="101"/>
        <end position="118"/>
    </location>
</feature>
<dbReference type="Gene3D" id="3.40.50.150">
    <property type="entry name" value="Vaccinia Virus protein VP39"/>
    <property type="match status" value="1"/>
</dbReference>
<dbReference type="InterPro" id="IPR026170">
    <property type="entry name" value="FAM173A/B"/>
</dbReference>
<proteinExistence type="predicted"/>
<evidence type="ECO:0000256" key="1">
    <source>
        <dbReference type="ARBA" id="ARBA00022603"/>
    </source>
</evidence>
<evidence type="ECO:0000313" key="6">
    <source>
        <dbReference type="Proteomes" id="UP000646911"/>
    </source>
</evidence>
<protein>
    <submittedName>
        <fullName evidence="5">Class I SAM-dependent methyltransferase</fullName>
    </submittedName>
</protein>
<dbReference type="PANTHER" id="PTHR13610">
    <property type="entry name" value="METHYLTRANSFERASE DOMAIN-CONTAINING PROTEIN"/>
    <property type="match status" value="1"/>
</dbReference>
<dbReference type="RefSeq" id="WP_222616373.1">
    <property type="nucleotide sequence ID" value="NZ_JACOFX010000001.1"/>
</dbReference>
<dbReference type="SUPFAM" id="SSF53335">
    <property type="entry name" value="S-adenosyl-L-methionine-dependent methyltransferases"/>
    <property type="match status" value="1"/>
</dbReference>
<dbReference type="InterPro" id="IPR029063">
    <property type="entry name" value="SAM-dependent_MTases_sf"/>
</dbReference>
<keyword evidence="4" id="KW-0472">Membrane</keyword>
<name>A0ABR6Z3M7_9BURK</name>
<keyword evidence="4" id="KW-1133">Transmembrane helix</keyword>
<accession>A0ABR6Z3M7</accession>
<sequence>MEVVSSKTRKGKLLLGDGVFSSPVFLALLLQLLAFGLSYLLYVTDQWWFGGILSPYFLLTIHASLAAGLSIMLGMSWWWWLIQFIFPLAVIASLVFQLHPALSLCIFLLMVLLFWSTYRTQVPYFPSKSSLLPCILEQLPARDDLRFIDIGSGFGGVSVSLAKLRPQQSFYGVEIAPFPWLVSWFRAKLAGPRLGFYLKDYLRLDFAEFDVVFAYLSPAAMPELWVKVRSEMRSDTLFMSYEFKVPGIDADVTIKSNANDPALYIWRI</sequence>
<gene>
    <name evidence="5" type="ORF">H8L47_02310</name>
</gene>